<evidence type="ECO:0000256" key="2">
    <source>
        <dbReference type="ARBA" id="ARBA00023172"/>
    </source>
</evidence>
<dbReference type="AlphaFoldDB" id="A0A1M6RBQ3"/>
<dbReference type="EMBL" id="FRAP01000004">
    <property type="protein sequence ID" value="SHK29866.1"/>
    <property type="molecule type" value="Genomic_DNA"/>
</dbReference>
<dbReference type="STRING" id="1848.SAMN05443637_104288"/>
<reference evidence="4 5" key="1">
    <citation type="submission" date="2016-11" db="EMBL/GenBank/DDBJ databases">
        <authorList>
            <person name="Jaros S."/>
            <person name="Januszkiewicz K."/>
            <person name="Wedrychowicz H."/>
        </authorList>
    </citation>
    <scope>NUCLEOTIDE SEQUENCE [LARGE SCALE GENOMIC DNA]</scope>
    <source>
        <strain evidence="4 5">DSM 43832</strain>
    </source>
</reference>
<dbReference type="PROSITE" id="PS51898">
    <property type="entry name" value="TYR_RECOMBINASE"/>
    <property type="match status" value="1"/>
</dbReference>
<dbReference type="InterPro" id="IPR011010">
    <property type="entry name" value="DNA_brk_join_enz"/>
</dbReference>
<dbReference type="InterPro" id="IPR002104">
    <property type="entry name" value="Integrase_catalytic"/>
</dbReference>
<feature type="domain" description="Tyr recombinase" evidence="3">
    <location>
        <begin position="147"/>
        <end position="282"/>
    </location>
</feature>
<evidence type="ECO:0000256" key="1">
    <source>
        <dbReference type="ARBA" id="ARBA00023125"/>
    </source>
</evidence>
<gene>
    <name evidence="4" type="ORF">SAMN05443637_104288</name>
</gene>
<keyword evidence="2" id="KW-0233">DNA recombination</keyword>
<dbReference type="GO" id="GO:0003677">
    <property type="term" value="F:DNA binding"/>
    <property type="evidence" value="ECO:0007669"/>
    <property type="project" value="UniProtKB-KW"/>
</dbReference>
<dbReference type="SUPFAM" id="SSF56349">
    <property type="entry name" value="DNA breaking-rejoining enzymes"/>
    <property type="match status" value="1"/>
</dbReference>
<dbReference type="RefSeq" id="WP_200803799.1">
    <property type="nucleotide sequence ID" value="NZ_FRAP01000004.1"/>
</dbReference>
<dbReference type="InterPro" id="IPR013762">
    <property type="entry name" value="Integrase-like_cat_sf"/>
</dbReference>
<proteinExistence type="predicted"/>
<evidence type="ECO:0000259" key="3">
    <source>
        <dbReference type="PROSITE" id="PS51898"/>
    </source>
</evidence>
<dbReference type="Proteomes" id="UP000184363">
    <property type="component" value="Unassembled WGS sequence"/>
</dbReference>
<dbReference type="InterPro" id="IPR010998">
    <property type="entry name" value="Integrase_recombinase_N"/>
</dbReference>
<protein>
    <recommendedName>
        <fullName evidence="3">Tyr recombinase domain-containing protein</fullName>
    </recommendedName>
</protein>
<dbReference type="Gene3D" id="1.10.150.130">
    <property type="match status" value="1"/>
</dbReference>
<dbReference type="GO" id="GO:0015074">
    <property type="term" value="P:DNA integration"/>
    <property type="evidence" value="ECO:0007669"/>
    <property type="project" value="InterPro"/>
</dbReference>
<keyword evidence="5" id="KW-1185">Reference proteome</keyword>
<keyword evidence="1" id="KW-0238">DNA-binding</keyword>
<name>A0A1M6RBQ3_PSETH</name>
<sequence length="282" mass="31400">MSNDTPDRPNPSTADLDAARILLSRLGLTAEDLLDAPAARVAVPTFRDYIPIVAAGARPGTRRVYSSYWNRIDKHWGERRIDEPTPSEIRQLLVDMQSELVIRRSGRGGHSATEHMIAALRCLYRRAEEDGLITAAANPAKKVDKPRRPPSTRRAVADTRLAEIVQVAATTGDDPALDALILRLHIETACRRGGALALRPIDLDPDQCLISLREKGDTTRSQPVSPTLMSQLLAHTNERSAAATPGGPLLRYRSGQRITRRRYDYIWTRLGQHESPWVVERL</sequence>
<evidence type="ECO:0000313" key="5">
    <source>
        <dbReference type="Proteomes" id="UP000184363"/>
    </source>
</evidence>
<accession>A0A1M6RBQ3</accession>
<dbReference type="GO" id="GO:0006310">
    <property type="term" value="P:DNA recombination"/>
    <property type="evidence" value="ECO:0007669"/>
    <property type="project" value="UniProtKB-KW"/>
</dbReference>
<organism evidence="4 5">
    <name type="scientific">Pseudonocardia thermophila</name>
    <dbReference type="NCBI Taxonomy" id="1848"/>
    <lineage>
        <taxon>Bacteria</taxon>
        <taxon>Bacillati</taxon>
        <taxon>Actinomycetota</taxon>
        <taxon>Actinomycetes</taxon>
        <taxon>Pseudonocardiales</taxon>
        <taxon>Pseudonocardiaceae</taxon>
        <taxon>Pseudonocardia</taxon>
    </lineage>
</organism>
<dbReference type="Gene3D" id="1.10.443.10">
    <property type="entry name" value="Intergrase catalytic core"/>
    <property type="match status" value="1"/>
</dbReference>
<evidence type="ECO:0000313" key="4">
    <source>
        <dbReference type="EMBL" id="SHK29866.1"/>
    </source>
</evidence>